<evidence type="ECO:0000313" key="3">
    <source>
        <dbReference type="Proteomes" id="UP000015105"/>
    </source>
</evidence>
<reference evidence="3" key="2">
    <citation type="journal article" date="2017" name="Nat. Plants">
        <title>The Aegilops tauschii genome reveals multiple impacts of transposons.</title>
        <authorList>
            <person name="Zhao G."/>
            <person name="Zou C."/>
            <person name="Li K."/>
            <person name="Wang K."/>
            <person name="Li T."/>
            <person name="Gao L."/>
            <person name="Zhang X."/>
            <person name="Wang H."/>
            <person name="Yang Z."/>
            <person name="Liu X."/>
            <person name="Jiang W."/>
            <person name="Mao L."/>
            <person name="Kong X."/>
            <person name="Jiao Y."/>
            <person name="Jia J."/>
        </authorList>
    </citation>
    <scope>NUCLEOTIDE SEQUENCE [LARGE SCALE GENOMIC DNA]</scope>
    <source>
        <strain evidence="3">cv. AL8/78</strain>
    </source>
</reference>
<sequence>LPRTSEQTQPPPTAPPSPSISVVRCCYTPDAGSVEEREETPLSPAVAAARRNASASPIFLAATIFWIAPLPCSLQRCLPAHYAAAVQHDASTPSYLIGDCPNHRGVIHLPSAQCFRDSSYRRPANTERQ</sequence>
<reference evidence="2" key="3">
    <citation type="journal article" date="2017" name="Nature">
        <title>Genome sequence of the progenitor of the wheat D genome Aegilops tauschii.</title>
        <authorList>
            <person name="Luo M.C."/>
            <person name="Gu Y.Q."/>
            <person name="Puiu D."/>
            <person name="Wang H."/>
            <person name="Twardziok S.O."/>
            <person name="Deal K.R."/>
            <person name="Huo N."/>
            <person name="Zhu T."/>
            <person name="Wang L."/>
            <person name="Wang Y."/>
            <person name="McGuire P.E."/>
            <person name="Liu S."/>
            <person name="Long H."/>
            <person name="Ramasamy R.K."/>
            <person name="Rodriguez J.C."/>
            <person name="Van S.L."/>
            <person name="Yuan L."/>
            <person name="Wang Z."/>
            <person name="Xia Z."/>
            <person name="Xiao L."/>
            <person name="Anderson O.D."/>
            <person name="Ouyang S."/>
            <person name="Liang Y."/>
            <person name="Zimin A.V."/>
            <person name="Pertea G."/>
            <person name="Qi P."/>
            <person name="Bennetzen J.L."/>
            <person name="Dai X."/>
            <person name="Dawson M.W."/>
            <person name="Muller H.G."/>
            <person name="Kugler K."/>
            <person name="Rivarola-Duarte L."/>
            <person name="Spannagl M."/>
            <person name="Mayer K.F.X."/>
            <person name="Lu F.H."/>
            <person name="Bevan M.W."/>
            <person name="Leroy P."/>
            <person name="Li P."/>
            <person name="You F.M."/>
            <person name="Sun Q."/>
            <person name="Liu Z."/>
            <person name="Lyons E."/>
            <person name="Wicker T."/>
            <person name="Salzberg S.L."/>
            <person name="Devos K.M."/>
            <person name="Dvorak J."/>
        </authorList>
    </citation>
    <scope>NUCLEOTIDE SEQUENCE [LARGE SCALE GENOMIC DNA]</scope>
    <source>
        <strain evidence="2">cv. AL8/78</strain>
    </source>
</reference>
<feature type="compositionally biased region" description="Pro residues" evidence="1">
    <location>
        <begin position="9"/>
        <end position="18"/>
    </location>
</feature>
<accession>A0A453K1I4</accession>
<organism evidence="2 3">
    <name type="scientific">Aegilops tauschii subsp. strangulata</name>
    <name type="common">Goatgrass</name>
    <dbReference type="NCBI Taxonomy" id="200361"/>
    <lineage>
        <taxon>Eukaryota</taxon>
        <taxon>Viridiplantae</taxon>
        <taxon>Streptophyta</taxon>
        <taxon>Embryophyta</taxon>
        <taxon>Tracheophyta</taxon>
        <taxon>Spermatophyta</taxon>
        <taxon>Magnoliopsida</taxon>
        <taxon>Liliopsida</taxon>
        <taxon>Poales</taxon>
        <taxon>Poaceae</taxon>
        <taxon>BOP clade</taxon>
        <taxon>Pooideae</taxon>
        <taxon>Triticodae</taxon>
        <taxon>Triticeae</taxon>
        <taxon>Triticinae</taxon>
        <taxon>Aegilops</taxon>
    </lineage>
</organism>
<dbReference type="Proteomes" id="UP000015105">
    <property type="component" value="Chromosome 5D"/>
</dbReference>
<name>A0A453K1I4_AEGTS</name>
<dbReference type="EnsemblPlants" id="AET5Gv20261400.15">
    <property type="protein sequence ID" value="AET5Gv20261400.15"/>
    <property type="gene ID" value="AET5Gv20261400"/>
</dbReference>
<dbReference type="AlphaFoldDB" id="A0A453K1I4"/>
<reference evidence="2" key="5">
    <citation type="journal article" date="2021" name="G3 (Bethesda)">
        <title>Aegilops tauschii genome assembly Aet v5.0 features greater sequence contiguity and improved annotation.</title>
        <authorList>
            <person name="Wang L."/>
            <person name="Zhu T."/>
            <person name="Rodriguez J.C."/>
            <person name="Deal K.R."/>
            <person name="Dubcovsky J."/>
            <person name="McGuire P.E."/>
            <person name="Lux T."/>
            <person name="Spannagl M."/>
            <person name="Mayer K.F.X."/>
            <person name="Baldrich P."/>
            <person name="Meyers B.C."/>
            <person name="Huo N."/>
            <person name="Gu Y.Q."/>
            <person name="Zhou H."/>
            <person name="Devos K.M."/>
            <person name="Bennetzen J.L."/>
            <person name="Unver T."/>
            <person name="Budak H."/>
            <person name="Gulick P.J."/>
            <person name="Galiba G."/>
            <person name="Kalapos B."/>
            <person name="Nelson D.R."/>
            <person name="Li P."/>
            <person name="You F.M."/>
            <person name="Luo M.C."/>
            <person name="Dvorak J."/>
        </authorList>
    </citation>
    <scope>NUCLEOTIDE SEQUENCE [LARGE SCALE GENOMIC DNA]</scope>
    <source>
        <strain evidence="2">cv. AL8/78</strain>
    </source>
</reference>
<keyword evidence="3" id="KW-1185">Reference proteome</keyword>
<reference evidence="2" key="4">
    <citation type="submission" date="2019-03" db="UniProtKB">
        <authorList>
            <consortium name="EnsemblPlants"/>
        </authorList>
    </citation>
    <scope>IDENTIFICATION</scope>
</reference>
<proteinExistence type="predicted"/>
<feature type="region of interest" description="Disordered" evidence="1">
    <location>
        <begin position="1"/>
        <end position="22"/>
    </location>
</feature>
<evidence type="ECO:0000313" key="2">
    <source>
        <dbReference type="EnsemblPlants" id="AET5Gv20261400.15"/>
    </source>
</evidence>
<protein>
    <submittedName>
        <fullName evidence="2">Uncharacterized protein</fullName>
    </submittedName>
</protein>
<reference evidence="3" key="1">
    <citation type="journal article" date="2014" name="Science">
        <title>Ancient hybridizations among the ancestral genomes of bread wheat.</title>
        <authorList>
            <consortium name="International Wheat Genome Sequencing Consortium,"/>
            <person name="Marcussen T."/>
            <person name="Sandve S.R."/>
            <person name="Heier L."/>
            <person name="Spannagl M."/>
            <person name="Pfeifer M."/>
            <person name="Jakobsen K.S."/>
            <person name="Wulff B.B."/>
            <person name="Steuernagel B."/>
            <person name="Mayer K.F."/>
            <person name="Olsen O.A."/>
        </authorList>
    </citation>
    <scope>NUCLEOTIDE SEQUENCE [LARGE SCALE GENOMIC DNA]</scope>
    <source>
        <strain evidence="3">cv. AL8/78</strain>
    </source>
</reference>
<evidence type="ECO:0000256" key="1">
    <source>
        <dbReference type="SAM" id="MobiDB-lite"/>
    </source>
</evidence>
<dbReference type="Gramene" id="AET5Gv20261400.15">
    <property type="protein sequence ID" value="AET5Gv20261400.15"/>
    <property type="gene ID" value="AET5Gv20261400"/>
</dbReference>